<accession>A0A7V7UY86</accession>
<dbReference type="Gene3D" id="1.50.10.10">
    <property type="match status" value="1"/>
</dbReference>
<dbReference type="GO" id="GO:0005975">
    <property type="term" value="P:carbohydrate metabolic process"/>
    <property type="evidence" value="ECO:0007669"/>
    <property type="project" value="InterPro"/>
</dbReference>
<keyword evidence="2" id="KW-1185">Reference proteome</keyword>
<dbReference type="EMBL" id="WBOT01000002">
    <property type="protein sequence ID" value="KAB2333497.1"/>
    <property type="molecule type" value="Genomic_DNA"/>
</dbReference>
<name>A0A7V7UY86_9BACI</name>
<dbReference type="Proteomes" id="UP000441354">
    <property type="component" value="Unassembled WGS sequence"/>
</dbReference>
<dbReference type="SUPFAM" id="SSF48208">
    <property type="entry name" value="Six-hairpin glycosidases"/>
    <property type="match status" value="1"/>
</dbReference>
<evidence type="ECO:0008006" key="3">
    <source>
        <dbReference type="Google" id="ProtNLM"/>
    </source>
</evidence>
<reference evidence="1 2" key="1">
    <citation type="journal article" date="2014" name="Arch. Microbiol.">
        <title>Bacillus mesophilum sp. nov., strain IITR-54T, a novel 4-chlorobiphenyl dechlorinating bacterium.</title>
        <authorList>
            <person name="Manickam N."/>
            <person name="Singh N.K."/>
            <person name="Bajaj A."/>
            <person name="Kumar R.M."/>
            <person name="Kaur G."/>
            <person name="Kaur N."/>
            <person name="Bala M."/>
            <person name="Kumar A."/>
            <person name="Mayilraj S."/>
        </authorList>
    </citation>
    <scope>NUCLEOTIDE SEQUENCE [LARGE SCALE GENOMIC DNA]</scope>
    <source>
        <strain evidence="1 2">IITR-54</strain>
    </source>
</reference>
<comment type="caution">
    <text evidence="1">The sequence shown here is derived from an EMBL/GenBank/DDBJ whole genome shotgun (WGS) entry which is preliminary data.</text>
</comment>
<protein>
    <recommendedName>
        <fullName evidence="3">Glycosyl hydrolase</fullName>
    </recommendedName>
</protein>
<dbReference type="RefSeq" id="WP_151572785.1">
    <property type="nucleotide sequence ID" value="NZ_WBOT01000002.1"/>
</dbReference>
<gene>
    <name evidence="1" type="ORF">F7732_05220</name>
</gene>
<evidence type="ECO:0000313" key="1">
    <source>
        <dbReference type="EMBL" id="KAB2333497.1"/>
    </source>
</evidence>
<dbReference type="InterPro" id="IPR012341">
    <property type="entry name" value="6hp_glycosidase-like_sf"/>
</dbReference>
<sequence>MKKNSLLIIILLVLVFIAIFTWSKNGDGVTVQKYVKDHYMNDSLISTYTSGEDQQYLSESLGLYMNYLLLGGYDKAFREQVDVLKKHFLLSNEKGIYIRWSLDQQAAANALIDDVRIIQALIKGSLSFKEQEYQKLADELRDSLVSLQYADGLYRDFSDWTTGEPAGRITLSYLTDDFFRTLTDTNETEELLLNALTIEGPFFPEYYDISKQAYQYSDEVHMVDQLLIAANKVKRGQELPLFNNWLLTQLEEEGKVFGRYDRNSGKPLVLYESLAVYAFAYDYLLLIGEEQVAERMWNHVIELEKSIASEEEHFFDYILFHTVNDFSTAPL</sequence>
<dbReference type="InterPro" id="IPR008928">
    <property type="entry name" value="6-hairpin_glycosidase_sf"/>
</dbReference>
<dbReference type="AlphaFoldDB" id="A0A7V7UY86"/>
<evidence type="ECO:0000313" key="2">
    <source>
        <dbReference type="Proteomes" id="UP000441354"/>
    </source>
</evidence>
<dbReference type="OrthoDB" id="1779554at2"/>
<organism evidence="1 2">
    <name type="scientific">Bacillus mesophilum</name>
    <dbReference type="NCBI Taxonomy" id="1071718"/>
    <lineage>
        <taxon>Bacteria</taxon>
        <taxon>Bacillati</taxon>
        <taxon>Bacillota</taxon>
        <taxon>Bacilli</taxon>
        <taxon>Bacillales</taxon>
        <taxon>Bacillaceae</taxon>
        <taxon>Bacillus</taxon>
    </lineage>
</organism>
<proteinExistence type="predicted"/>